<dbReference type="SUPFAM" id="SSF56801">
    <property type="entry name" value="Acetyl-CoA synthetase-like"/>
    <property type="match status" value="1"/>
</dbReference>
<dbReference type="InterPro" id="IPR050237">
    <property type="entry name" value="ATP-dep_AMP-bd_enzyme"/>
</dbReference>
<dbReference type="Gene3D" id="3.40.50.980">
    <property type="match status" value="1"/>
</dbReference>
<dbReference type="PANTHER" id="PTHR43767:SF9">
    <property type="entry name" value="LONG-CHAIN-FATTY-ACID--COA LIGASE"/>
    <property type="match status" value="1"/>
</dbReference>
<dbReference type="Proteomes" id="UP000619534">
    <property type="component" value="Unassembled WGS sequence"/>
</dbReference>
<evidence type="ECO:0000313" key="2">
    <source>
        <dbReference type="EMBL" id="GGC83341.1"/>
    </source>
</evidence>
<organism evidence="2 3">
    <name type="scientific">Thalassobacillus devorans</name>
    <dbReference type="NCBI Taxonomy" id="279813"/>
    <lineage>
        <taxon>Bacteria</taxon>
        <taxon>Bacillati</taxon>
        <taxon>Bacillota</taxon>
        <taxon>Bacilli</taxon>
        <taxon>Bacillales</taxon>
        <taxon>Bacillaceae</taxon>
        <taxon>Thalassobacillus</taxon>
    </lineage>
</organism>
<gene>
    <name evidence="2" type="ORF">GCM10007216_12440</name>
</gene>
<reference evidence="3" key="1">
    <citation type="journal article" date="2019" name="Int. J. Syst. Evol. Microbiol.">
        <title>The Global Catalogue of Microorganisms (GCM) 10K type strain sequencing project: providing services to taxonomists for standard genome sequencing and annotation.</title>
        <authorList>
            <consortium name="The Broad Institute Genomics Platform"/>
            <consortium name="The Broad Institute Genome Sequencing Center for Infectious Disease"/>
            <person name="Wu L."/>
            <person name="Ma J."/>
        </authorList>
    </citation>
    <scope>NUCLEOTIDE SEQUENCE [LARGE SCALE GENOMIC DNA]</scope>
    <source>
        <strain evidence="3">CCM 7282</strain>
    </source>
</reference>
<feature type="domain" description="AMP-dependent synthetase/ligase" evidence="1">
    <location>
        <begin position="29"/>
        <end position="88"/>
    </location>
</feature>
<accession>A0ABQ1NR25</accession>
<keyword evidence="3" id="KW-1185">Reference proteome</keyword>
<dbReference type="Pfam" id="PF00501">
    <property type="entry name" value="AMP-binding"/>
    <property type="match status" value="1"/>
</dbReference>
<evidence type="ECO:0000313" key="3">
    <source>
        <dbReference type="Proteomes" id="UP000619534"/>
    </source>
</evidence>
<dbReference type="PANTHER" id="PTHR43767">
    <property type="entry name" value="LONG-CHAIN-FATTY-ACID--COA LIGASE"/>
    <property type="match status" value="1"/>
</dbReference>
<evidence type="ECO:0000259" key="1">
    <source>
        <dbReference type="Pfam" id="PF00501"/>
    </source>
</evidence>
<sequence>MEKVWKKHYPDRIKSEVDIPDIALTEFLTKSVEQFPDNTAITFFNKTISYKELSMQVAAFASSLQDRGVQKSDRVAIMLPNCPHLVIMEP</sequence>
<name>A0ABQ1NR25_9BACI</name>
<protein>
    <recommendedName>
        <fullName evidence="1">AMP-dependent synthetase/ligase domain-containing protein</fullName>
    </recommendedName>
</protein>
<comment type="caution">
    <text evidence="2">The sequence shown here is derived from an EMBL/GenBank/DDBJ whole genome shotgun (WGS) entry which is preliminary data.</text>
</comment>
<proteinExistence type="predicted"/>
<dbReference type="EMBL" id="BMCJ01000002">
    <property type="protein sequence ID" value="GGC83341.1"/>
    <property type="molecule type" value="Genomic_DNA"/>
</dbReference>
<dbReference type="InterPro" id="IPR000873">
    <property type="entry name" value="AMP-dep_synth/lig_dom"/>
</dbReference>